<keyword evidence="9" id="KW-0472">Membrane</keyword>
<keyword evidence="9" id="KW-0812">Transmembrane</keyword>
<dbReference type="PANTHER" id="PTHR24286:SF384">
    <property type="entry name" value="P450, PUTATIVE (EUROFUNG)-RELATED"/>
    <property type="match status" value="1"/>
</dbReference>
<dbReference type="FunFam" id="1.10.630.10:FF:000022">
    <property type="entry name" value="Taxadiene 5-alpha hydroxylase"/>
    <property type="match status" value="1"/>
</dbReference>
<keyword evidence="5 7" id="KW-0408">Iron</keyword>
<dbReference type="Gene3D" id="1.10.630.10">
    <property type="entry name" value="Cytochrome P450"/>
    <property type="match status" value="1"/>
</dbReference>
<keyword evidence="9" id="KW-1133">Transmembrane helix</keyword>
<dbReference type="AlphaFoldDB" id="A0ABD3GLK4"/>
<sequence>MASIVTYTMAGGTWNRLPLSYTTPIIVSVSILVTIGVWFIGSYIQTRRQIRLPVPPGSYGLPWIGDTMNFMASSMSAVGYQKWIESKRRKYGALFKIRFLGNPLVLMEAPAGNKFLFQKEGKKQIDIYWPPQVARLFGRKAILNLGGEEHRVARRYVARFLDYTAVSRYVETVERRTVQHFADHWEKEEIRGSESDTFVIAALDKTKLFTFSVMCSLVISMDEGPEMEVLLGKFNTWARGFISLPINLPGFSFYNALKARSYILDLFSTHIAQRTAQLAKDRPGASKTAAPDILTSLLTVADENGELFSETKIKDNLLTLLFGGFDTSSTALTMIIYYIAKYPRVYDQLLQEHRSILEQKRRKGDDEALIMTREDLSSMKYTWRVIQEALRLQPPLTGGWRRATTDLEYNGYSIPKGWTMMWNNMNSHFDPKFFHDPTTFNPSRFEEPSTITPFTFLPFGAGTRFCPGNEFAKMEMLIFIHHLIKRYQWTLVDPDDPVIRDPMPMQRNRTLIKVTRRIL</sequence>
<dbReference type="PRINTS" id="PR00463">
    <property type="entry name" value="EP450I"/>
</dbReference>
<dbReference type="GO" id="GO:0046872">
    <property type="term" value="F:metal ion binding"/>
    <property type="evidence" value="ECO:0007669"/>
    <property type="project" value="UniProtKB-KW"/>
</dbReference>
<reference evidence="10 11" key="1">
    <citation type="submission" date="2024-09" db="EMBL/GenBank/DDBJ databases">
        <title>Chromosome-scale assembly of Riccia sorocarpa.</title>
        <authorList>
            <person name="Paukszto L."/>
        </authorList>
    </citation>
    <scope>NUCLEOTIDE SEQUENCE [LARGE SCALE GENOMIC DNA]</scope>
    <source>
        <strain evidence="10">LP-2024</strain>
        <tissue evidence="10">Aerial parts of the thallus</tissue>
    </source>
</reference>
<dbReference type="SUPFAM" id="SSF48264">
    <property type="entry name" value="Cytochrome P450"/>
    <property type="match status" value="1"/>
</dbReference>
<evidence type="ECO:0008006" key="12">
    <source>
        <dbReference type="Google" id="ProtNLM"/>
    </source>
</evidence>
<feature type="transmembrane region" description="Helical" evidence="9">
    <location>
        <begin position="20"/>
        <end position="41"/>
    </location>
</feature>
<comment type="cofactor">
    <cofactor evidence="7">
        <name>heme</name>
        <dbReference type="ChEBI" id="CHEBI:30413"/>
    </cofactor>
</comment>
<dbReference type="EMBL" id="JBJQOH010000007">
    <property type="protein sequence ID" value="KAL3679392.1"/>
    <property type="molecule type" value="Genomic_DNA"/>
</dbReference>
<dbReference type="InterPro" id="IPR017972">
    <property type="entry name" value="Cyt_P450_CS"/>
</dbReference>
<dbReference type="InterPro" id="IPR036396">
    <property type="entry name" value="Cyt_P450_sf"/>
</dbReference>
<gene>
    <name evidence="10" type="ORF">R1sor_022348</name>
</gene>
<feature type="transmembrane region" description="Helical" evidence="9">
    <location>
        <begin position="317"/>
        <end position="340"/>
    </location>
</feature>
<evidence type="ECO:0000313" key="11">
    <source>
        <dbReference type="Proteomes" id="UP001633002"/>
    </source>
</evidence>
<evidence type="ECO:0000256" key="2">
    <source>
        <dbReference type="ARBA" id="ARBA00022617"/>
    </source>
</evidence>
<dbReference type="InterPro" id="IPR002401">
    <property type="entry name" value="Cyt_P450_E_grp-I"/>
</dbReference>
<evidence type="ECO:0000256" key="6">
    <source>
        <dbReference type="ARBA" id="ARBA00023033"/>
    </source>
</evidence>
<dbReference type="PANTHER" id="PTHR24286">
    <property type="entry name" value="CYTOCHROME P450 26"/>
    <property type="match status" value="1"/>
</dbReference>
<evidence type="ECO:0000256" key="7">
    <source>
        <dbReference type="PIRSR" id="PIRSR602401-1"/>
    </source>
</evidence>
<dbReference type="PRINTS" id="PR00385">
    <property type="entry name" value="P450"/>
</dbReference>
<dbReference type="CDD" id="cd11043">
    <property type="entry name" value="CYP90-like"/>
    <property type="match status" value="1"/>
</dbReference>
<protein>
    <recommendedName>
        <fullName evidence="12">Cytochrome P450</fullName>
    </recommendedName>
</protein>
<proteinExistence type="inferred from homology"/>
<comment type="similarity">
    <text evidence="1 8">Belongs to the cytochrome P450 family.</text>
</comment>
<evidence type="ECO:0000256" key="1">
    <source>
        <dbReference type="ARBA" id="ARBA00010617"/>
    </source>
</evidence>
<evidence type="ECO:0000256" key="5">
    <source>
        <dbReference type="ARBA" id="ARBA00023004"/>
    </source>
</evidence>
<dbReference type="PROSITE" id="PS00086">
    <property type="entry name" value="CYTOCHROME_P450"/>
    <property type="match status" value="1"/>
</dbReference>
<keyword evidence="4 8" id="KW-0560">Oxidoreductase</keyword>
<accession>A0ABD3GLK4</accession>
<feature type="binding site" description="axial binding residue" evidence="7">
    <location>
        <position position="466"/>
    </location>
    <ligand>
        <name>heme</name>
        <dbReference type="ChEBI" id="CHEBI:30413"/>
    </ligand>
    <ligandPart>
        <name>Fe</name>
        <dbReference type="ChEBI" id="CHEBI:18248"/>
    </ligandPart>
</feature>
<evidence type="ECO:0000256" key="8">
    <source>
        <dbReference type="RuleBase" id="RU000461"/>
    </source>
</evidence>
<keyword evidence="6 8" id="KW-0503">Monooxygenase</keyword>
<keyword evidence="2 7" id="KW-0349">Heme</keyword>
<keyword evidence="11" id="KW-1185">Reference proteome</keyword>
<dbReference type="Pfam" id="PF00067">
    <property type="entry name" value="p450"/>
    <property type="match status" value="1"/>
</dbReference>
<name>A0ABD3GLK4_9MARC</name>
<evidence type="ECO:0000256" key="3">
    <source>
        <dbReference type="ARBA" id="ARBA00022723"/>
    </source>
</evidence>
<organism evidence="10 11">
    <name type="scientific">Riccia sorocarpa</name>
    <dbReference type="NCBI Taxonomy" id="122646"/>
    <lineage>
        <taxon>Eukaryota</taxon>
        <taxon>Viridiplantae</taxon>
        <taxon>Streptophyta</taxon>
        <taxon>Embryophyta</taxon>
        <taxon>Marchantiophyta</taxon>
        <taxon>Marchantiopsida</taxon>
        <taxon>Marchantiidae</taxon>
        <taxon>Marchantiales</taxon>
        <taxon>Ricciaceae</taxon>
        <taxon>Riccia</taxon>
    </lineage>
</organism>
<evidence type="ECO:0000256" key="4">
    <source>
        <dbReference type="ARBA" id="ARBA00023002"/>
    </source>
</evidence>
<dbReference type="GO" id="GO:0004497">
    <property type="term" value="F:monooxygenase activity"/>
    <property type="evidence" value="ECO:0007669"/>
    <property type="project" value="UniProtKB-KW"/>
</dbReference>
<evidence type="ECO:0000313" key="10">
    <source>
        <dbReference type="EMBL" id="KAL3679392.1"/>
    </source>
</evidence>
<dbReference type="Proteomes" id="UP001633002">
    <property type="component" value="Unassembled WGS sequence"/>
</dbReference>
<evidence type="ECO:0000256" key="9">
    <source>
        <dbReference type="SAM" id="Phobius"/>
    </source>
</evidence>
<dbReference type="InterPro" id="IPR001128">
    <property type="entry name" value="Cyt_P450"/>
</dbReference>
<comment type="caution">
    <text evidence="10">The sequence shown here is derived from an EMBL/GenBank/DDBJ whole genome shotgun (WGS) entry which is preliminary data.</text>
</comment>
<keyword evidence="3 7" id="KW-0479">Metal-binding</keyword>